<dbReference type="Proteomes" id="UP000252792">
    <property type="component" value="Unassembled WGS sequence"/>
</dbReference>
<gene>
    <name evidence="3" type="ORF">DFP80_102201</name>
</gene>
<proteinExistence type="predicted"/>
<keyword evidence="1" id="KW-1133">Transmembrane helix</keyword>
<evidence type="ECO:0000259" key="2">
    <source>
        <dbReference type="Pfam" id="PF07331"/>
    </source>
</evidence>
<evidence type="ECO:0000313" key="4">
    <source>
        <dbReference type="Proteomes" id="UP000252792"/>
    </source>
</evidence>
<dbReference type="EMBL" id="QNSE01000002">
    <property type="protein sequence ID" value="RBP85204.1"/>
    <property type="molecule type" value="Genomic_DNA"/>
</dbReference>
<evidence type="ECO:0000313" key="3">
    <source>
        <dbReference type="EMBL" id="RBP85204.1"/>
    </source>
</evidence>
<feature type="domain" description="DUF1468" evidence="2">
    <location>
        <begin position="6"/>
        <end position="138"/>
    </location>
</feature>
<dbReference type="RefSeq" id="WP_113915320.1">
    <property type="nucleotide sequence ID" value="NZ_QNSE01000002.1"/>
</dbReference>
<dbReference type="OrthoDB" id="7025534at2"/>
<dbReference type="Pfam" id="PF07331">
    <property type="entry name" value="TctB"/>
    <property type="match status" value="1"/>
</dbReference>
<dbReference type="AlphaFoldDB" id="A0A366JFX0"/>
<feature type="transmembrane region" description="Helical" evidence="1">
    <location>
        <begin position="38"/>
        <end position="56"/>
    </location>
</feature>
<protein>
    <submittedName>
        <fullName evidence="3">Putative tricarboxylic transport membrane protein</fullName>
    </submittedName>
</protein>
<accession>A0A366JFX0</accession>
<evidence type="ECO:0000256" key="1">
    <source>
        <dbReference type="SAM" id="Phobius"/>
    </source>
</evidence>
<keyword evidence="1" id="KW-0472">Membrane</keyword>
<feature type="transmembrane region" description="Helical" evidence="1">
    <location>
        <begin position="115"/>
        <end position="133"/>
    </location>
</feature>
<feature type="transmembrane region" description="Helical" evidence="1">
    <location>
        <begin position="92"/>
        <end position="108"/>
    </location>
</feature>
<feature type="transmembrane region" description="Helical" evidence="1">
    <location>
        <begin position="68"/>
        <end position="86"/>
    </location>
</feature>
<dbReference type="InterPro" id="IPR009936">
    <property type="entry name" value="DUF1468"/>
</dbReference>
<sequence>MLYDRIFAGALLVLSGLIAWTAYHFNVPFQYEPLGPKAFPIILSIVLAICSVRLIVKPDANAWLPRKDVLIKIISGLVLMVVYAFLFEEAGFIVATTIVGAIFSWLFGEKPLKAFFYALALSLVSYFLLADVMELNVPTGLLFGDIF</sequence>
<keyword evidence="4" id="KW-1185">Reference proteome</keyword>
<organism evidence="3 4">
    <name type="scientific">Marinomonas rhizomae</name>
    <dbReference type="NCBI Taxonomy" id="491948"/>
    <lineage>
        <taxon>Bacteria</taxon>
        <taxon>Pseudomonadati</taxon>
        <taxon>Pseudomonadota</taxon>
        <taxon>Gammaproteobacteria</taxon>
        <taxon>Oceanospirillales</taxon>
        <taxon>Oceanospirillaceae</taxon>
        <taxon>Marinomonas</taxon>
    </lineage>
</organism>
<comment type="caution">
    <text evidence="3">The sequence shown here is derived from an EMBL/GenBank/DDBJ whole genome shotgun (WGS) entry which is preliminary data.</text>
</comment>
<feature type="transmembrane region" description="Helical" evidence="1">
    <location>
        <begin position="7"/>
        <end position="26"/>
    </location>
</feature>
<reference evidence="3 4" key="1">
    <citation type="submission" date="2018-06" db="EMBL/GenBank/DDBJ databases">
        <title>Genomic Encyclopedia of Type Strains, Phase III (KMG-III): the genomes of soil and plant-associated and newly described type strains.</title>
        <authorList>
            <person name="Whitman W."/>
        </authorList>
    </citation>
    <scope>NUCLEOTIDE SEQUENCE [LARGE SCALE GENOMIC DNA]</scope>
    <source>
        <strain evidence="3 4">CECT 7377</strain>
    </source>
</reference>
<name>A0A366JFX0_9GAMM</name>
<keyword evidence="1" id="KW-0812">Transmembrane</keyword>